<dbReference type="VEuPathDB" id="TriTrypDB:LmjF.36.0450"/>
<feature type="compositionally biased region" description="Low complexity" evidence="1">
    <location>
        <begin position="609"/>
        <end position="650"/>
    </location>
</feature>
<keyword evidence="2" id="KW-0472">Membrane</keyword>
<evidence type="ECO:0000313" key="4">
    <source>
        <dbReference type="Proteomes" id="UP000000542"/>
    </source>
</evidence>
<reference evidence="3 4" key="1">
    <citation type="journal article" date="2005" name="Science">
        <title>The genome of the kinetoplastid parasite, Leishmania major.</title>
        <authorList>
            <person name="Ivens A.C."/>
            <person name="Peacock C.S."/>
            <person name="Worthey E.A."/>
            <person name="Murphy L."/>
            <person name="Aggarwal G."/>
            <person name="Berriman M."/>
            <person name="Sisk E."/>
            <person name="Rajandream M.A."/>
            <person name="Adlem E."/>
            <person name="Aert R."/>
            <person name="Anupama A."/>
            <person name="Apostolou Z."/>
            <person name="Attipoe P."/>
            <person name="Bason N."/>
            <person name="Bauser C."/>
            <person name="Beck A."/>
            <person name="Beverley S.M."/>
            <person name="Bianchettin G."/>
            <person name="Borzym K."/>
            <person name="Bothe G."/>
            <person name="Bruschi C.V."/>
            <person name="Collins M."/>
            <person name="Cadag E."/>
            <person name="Ciarloni L."/>
            <person name="Clayton C."/>
            <person name="Coulson R.M."/>
            <person name="Cronin A."/>
            <person name="Cruz A.K."/>
            <person name="Davies R.M."/>
            <person name="De Gaudenzi J."/>
            <person name="Dobson D.E."/>
            <person name="Duesterhoeft A."/>
            <person name="Fazelina G."/>
            <person name="Fosker N."/>
            <person name="Frasch A.C."/>
            <person name="Fraser A."/>
            <person name="Fuchs M."/>
            <person name="Gabel C."/>
            <person name="Goble A."/>
            <person name="Goffeau A."/>
            <person name="Harris D."/>
            <person name="Hertz-Fowler C."/>
            <person name="Hilbert H."/>
            <person name="Horn D."/>
            <person name="Huang Y."/>
            <person name="Klages S."/>
            <person name="Knights A."/>
            <person name="Kube M."/>
            <person name="Larke N."/>
            <person name="Litvin L."/>
            <person name="Lord A."/>
            <person name="Louie T."/>
            <person name="Marra M."/>
            <person name="Masuy D."/>
            <person name="Matthews K."/>
            <person name="Michaeli S."/>
            <person name="Mottram J.C."/>
            <person name="Muller-Auer S."/>
            <person name="Munden H."/>
            <person name="Nelson S."/>
            <person name="Norbertczak H."/>
            <person name="Oliver K."/>
            <person name="O'neil S."/>
            <person name="Pentony M."/>
            <person name="Pohl T.M."/>
            <person name="Price C."/>
            <person name="Purnelle B."/>
            <person name="Quail M.A."/>
            <person name="Rabbinowitsch E."/>
            <person name="Reinhardt R."/>
            <person name="Rieger M."/>
            <person name="Rinta J."/>
            <person name="Robben J."/>
            <person name="Robertson L."/>
            <person name="Ruiz J.C."/>
            <person name="Rutter S."/>
            <person name="Saunders D."/>
            <person name="Schafer M."/>
            <person name="Schein J."/>
            <person name="Schwartz D.C."/>
            <person name="Seeger K."/>
            <person name="Seyler A."/>
            <person name="Sharp S."/>
            <person name="Shin H."/>
            <person name="Sivam D."/>
            <person name="Squares R."/>
            <person name="Squares S."/>
            <person name="Tosato V."/>
            <person name="Vogt C."/>
            <person name="Volckaert G."/>
            <person name="Wambutt R."/>
            <person name="Warren T."/>
            <person name="Wedler H."/>
            <person name="Woodward J."/>
            <person name="Zhou S."/>
            <person name="Zimmermann W."/>
            <person name="Smith D.F."/>
            <person name="Blackwell J.M."/>
            <person name="Stuart K.D."/>
            <person name="Barrell B."/>
            <person name="Myler P.J."/>
        </authorList>
    </citation>
    <scope>NUCLEOTIDE SEQUENCE [LARGE SCALE GENOMIC DNA]</scope>
    <source>
        <strain evidence="4">MHOM/IL/81/Friedlin</strain>
    </source>
</reference>
<feature type="compositionally biased region" description="Polar residues" evidence="1">
    <location>
        <begin position="545"/>
        <end position="566"/>
    </location>
</feature>
<dbReference type="AlphaFoldDB" id="Q4Q233"/>
<dbReference type="VEuPathDB" id="TriTrypDB:LMJSD75_360009800"/>
<feature type="compositionally biased region" description="Polar residues" evidence="1">
    <location>
        <begin position="575"/>
        <end position="592"/>
    </location>
</feature>
<feature type="region of interest" description="Disordered" evidence="1">
    <location>
        <begin position="348"/>
        <end position="367"/>
    </location>
</feature>
<gene>
    <name evidence="3" type="ORF">LMJF_36_0450</name>
</gene>
<feature type="compositionally biased region" description="Polar residues" evidence="1">
    <location>
        <begin position="724"/>
        <end position="734"/>
    </location>
</feature>
<reference evidence="3 4" key="2">
    <citation type="journal article" date="2011" name="Genome Res.">
        <title>Chromosome and gene copy number variation allow major structural change between species and strains of Leishmania.</title>
        <authorList>
            <person name="Rogers M.B."/>
            <person name="Hilley J.D."/>
            <person name="Dickens N.J."/>
            <person name="Wilkes J."/>
            <person name="Bates P.A."/>
            <person name="Depledge D.P."/>
            <person name="Harris D."/>
            <person name="Her Y."/>
            <person name="Herzyk P."/>
            <person name="Imamura H."/>
            <person name="Otto T.D."/>
            <person name="Sanders M."/>
            <person name="Seeger K."/>
            <person name="Dujardin J.C."/>
            <person name="Berriman M."/>
            <person name="Smith D.F."/>
            <person name="Hertz-Fowler C."/>
            <person name="Mottram J.C."/>
        </authorList>
    </citation>
    <scope>NUCLEOTIDE SEQUENCE [LARGE SCALE GENOMIC DNA]</scope>
    <source>
        <strain evidence="4">MHOM/IL/81/Friedlin</strain>
    </source>
</reference>
<feature type="region of interest" description="Disordered" evidence="1">
    <location>
        <begin position="714"/>
        <end position="806"/>
    </location>
</feature>
<proteinExistence type="predicted"/>
<dbReference type="VEuPathDB" id="TriTrypDB:LMJFC_360011000"/>
<evidence type="ECO:0000256" key="2">
    <source>
        <dbReference type="SAM" id="Phobius"/>
    </source>
</evidence>
<organism evidence="3 4">
    <name type="scientific">Leishmania major</name>
    <dbReference type="NCBI Taxonomy" id="5664"/>
    <lineage>
        <taxon>Eukaryota</taxon>
        <taxon>Discoba</taxon>
        <taxon>Euglenozoa</taxon>
        <taxon>Kinetoplastea</taxon>
        <taxon>Metakinetoplastina</taxon>
        <taxon>Trypanosomatida</taxon>
        <taxon>Trypanosomatidae</taxon>
        <taxon>Leishmaniinae</taxon>
        <taxon>Leishmania</taxon>
    </lineage>
</organism>
<sequence length="819" mass="86158">MPCMCLTRYGTGASEATTLQRGRVSPVRVSLKDVIRHISHTRTHAHTLRLHSRTEAGGKHEKGDNIASPPIPLHFIGVRITQAHSLTALFSLPLVSVFGSLPCTCTVNSCISRTFPCDIPPPLPPPFSPLHPSLSLSLLSAVRTCVCLLRTDTRRTHPNTLTQDVHTQVHIYTHIYASIGKPFCTSKRLLVFALSLVCVCVCVCVCALVRERDGFSVSGFLFSIYFLCAPRNGVHPSYRFRFLCFPASLLPPSPTPLPKEYTWFVLCLVLSLWSRDDDNESAAAPSKAQAQLMIPGGAGSGLEPAHPRGGLAHPYMDSVPTSSVPGMFSSYTGRSTFSAGIGEGGIAGGRGGARAASAESSPSEGEAFTKEDRMLLRLLYHQQQAIQVQLNTMTEWMQQVNYRIASLERLSRHTRPVTAVGATSSLTASAAPLPSRSTSAAEGYGTLAGQIQGAPLYSSSPALSARDAPRPQTGSAPASVYSGQGLHQRATSSAPPLSSVQESSRACTPPSEQTRHQTGGAGGGSAVPSTTRSFESAMAQPWDPHNTSLQSASGAGVHSRTSSHTSALGRRANPLLSSSTTMNKLPTSTSRPNWGDPKQLSRLDASVPSGTAQTSLSSGLTSLDTQQPPPSQQQQQSRQPPVVSPPTAAAVPYASSPLYTSADAVVPPYRRMPPEPTTRRPHSRAAAAVTASPSTVSCAPPVFSGTVDASLAASGREGTLPPAKSSSMATSSNHGDARGRAATETTAVEGSREVRATYSAAAVSPENPRAATDPAGGAGRAARPHDGGTRLPSASNDDSLSDGYGSYESRMYMKNLGLL</sequence>
<dbReference type="KEGG" id="lma:LMJF_36_0450"/>
<feature type="compositionally biased region" description="Polar residues" evidence="1">
    <location>
        <begin position="489"/>
        <end position="512"/>
    </location>
</feature>
<protein>
    <submittedName>
        <fullName evidence="3">Uncharacterized protein</fullName>
    </submittedName>
</protein>
<dbReference type="OMA" id="SYESRMY"/>
<dbReference type="HOGENOM" id="CLU_345306_0_0_1"/>
<keyword evidence="4" id="KW-1185">Reference proteome</keyword>
<feature type="compositionally biased region" description="Low complexity" evidence="1">
    <location>
        <begin position="353"/>
        <end position="366"/>
    </location>
</feature>
<evidence type="ECO:0000313" key="3">
    <source>
        <dbReference type="EMBL" id="CAJ08996.1"/>
    </source>
</evidence>
<dbReference type="eggNOG" id="ENOG502SCPT">
    <property type="taxonomic scope" value="Eukaryota"/>
</dbReference>
<keyword evidence="2" id="KW-0812">Transmembrane</keyword>
<dbReference type="Proteomes" id="UP000000542">
    <property type="component" value="Chromosome 36"/>
</dbReference>
<accession>Q4Q233</accession>
<dbReference type="GeneID" id="5655293"/>
<name>Q4Q233_LEIMA</name>
<dbReference type="InParanoid" id="Q4Q233"/>
<dbReference type="VEuPathDB" id="TriTrypDB:LMJLV39_360009900"/>
<feature type="transmembrane region" description="Helical" evidence="2">
    <location>
        <begin position="189"/>
        <end position="208"/>
    </location>
</feature>
<dbReference type="RefSeq" id="XP_001686615.1">
    <property type="nucleotide sequence ID" value="XM_001686563.1"/>
</dbReference>
<evidence type="ECO:0000256" key="1">
    <source>
        <dbReference type="SAM" id="MobiDB-lite"/>
    </source>
</evidence>
<keyword evidence="2" id="KW-1133">Transmembrane helix</keyword>
<dbReference type="EMBL" id="FR796432">
    <property type="protein sequence ID" value="CAJ08996.1"/>
    <property type="molecule type" value="Genomic_DNA"/>
</dbReference>
<feature type="region of interest" description="Disordered" evidence="1">
    <location>
        <begin position="458"/>
        <end position="650"/>
    </location>
</feature>